<evidence type="ECO:0000259" key="1">
    <source>
        <dbReference type="PROSITE" id="PS51819"/>
    </source>
</evidence>
<reference evidence="2 3" key="1">
    <citation type="submission" date="2019-05" db="EMBL/GenBank/DDBJ databases">
        <authorList>
            <person name="Zhou X."/>
        </authorList>
    </citation>
    <scope>NUCLEOTIDE SEQUENCE [LARGE SCALE GENOMIC DNA]</scope>
    <source>
        <strain evidence="2 3">DSM 432</strain>
    </source>
</reference>
<evidence type="ECO:0000313" key="2">
    <source>
        <dbReference type="EMBL" id="TLX42244.1"/>
    </source>
</evidence>
<dbReference type="PANTHER" id="PTHR35006:SF2">
    <property type="entry name" value="GLYOXALASE FAMILY PROTEIN (AFU_ORTHOLOGUE AFUA_5G14830)"/>
    <property type="match status" value="1"/>
</dbReference>
<dbReference type="PROSITE" id="PS51819">
    <property type="entry name" value="VOC"/>
    <property type="match status" value="1"/>
</dbReference>
<dbReference type="EMBL" id="VAUP01000031">
    <property type="protein sequence ID" value="TLX42244.1"/>
    <property type="molecule type" value="Genomic_DNA"/>
</dbReference>
<dbReference type="Gene3D" id="3.10.180.10">
    <property type="entry name" value="2,3-Dihydroxybiphenyl 1,2-Dioxygenase, domain 1"/>
    <property type="match status" value="1"/>
</dbReference>
<gene>
    <name evidence="2" type="ORF">FBQ73_15515</name>
</gene>
<dbReference type="InterPro" id="IPR004360">
    <property type="entry name" value="Glyas_Fos-R_dOase_dom"/>
</dbReference>
<dbReference type="PANTHER" id="PTHR35006">
    <property type="entry name" value="GLYOXALASE FAMILY PROTEIN (AFU_ORTHOLOGUE AFUA_5G14830)"/>
    <property type="match status" value="1"/>
</dbReference>
<dbReference type="OrthoDB" id="9807407at2"/>
<protein>
    <submittedName>
        <fullName evidence="2">VOC family protein</fullName>
    </submittedName>
</protein>
<sequence>MLDHVGISVRDMERSRAFYLAVLAPLGYGIVMEANPPGGHAYVGFGAGKPEFWIGDAPIATGHLHVAFAATSRAAVDAFYAAALANGGRDNGAPGLRPHYHPHYYGAFVFDPDGLNVEAVCHLPE</sequence>
<dbReference type="AlphaFoldDB" id="A0A6C1KGB1"/>
<organism evidence="2 3">
    <name type="scientific">Xanthobacter autotrophicus</name>
    <dbReference type="NCBI Taxonomy" id="280"/>
    <lineage>
        <taxon>Bacteria</taxon>
        <taxon>Pseudomonadati</taxon>
        <taxon>Pseudomonadota</taxon>
        <taxon>Alphaproteobacteria</taxon>
        <taxon>Hyphomicrobiales</taxon>
        <taxon>Xanthobacteraceae</taxon>
        <taxon>Xanthobacter</taxon>
    </lineage>
</organism>
<dbReference type="SUPFAM" id="SSF54593">
    <property type="entry name" value="Glyoxalase/Bleomycin resistance protein/Dihydroxybiphenyl dioxygenase"/>
    <property type="match status" value="1"/>
</dbReference>
<dbReference type="InterPro" id="IPR037523">
    <property type="entry name" value="VOC_core"/>
</dbReference>
<dbReference type="GeneID" id="95774861"/>
<dbReference type="Proteomes" id="UP000305131">
    <property type="component" value="Unassembled WGS sequence"/>
</dbReference>
<proteinExistence type="predicted"/>
<dbReference type="CDD" id="cd07262">
    <property type="entry name" value="VOC_like"/>
    <property type="match status" value="1"/>
</dbReference>
<comment type="caution">
    <text evidence="2">The sequence shown here is derived from an EMBL/GenBank/DDBJ whole genome shotgun (WGS) entry which is preliminary data.</text>
</comment>
<accession>A0A6C1KGB1</accession>
<dbReference type="InterPro" id="IPR029068">
    <property type="entry name" value="Glyas_Bleomycin-R_OHBP_Dase"/>
</dbReference>
<feature type="domain" description="VOC" evidence="1">
    <location>
        <begin position="1"/>
        <end position="122"/>
    </location>
</feature>
<name>A0A6C1KGB1_XANAU</name>
<dbReference type="RefSeq" id="WP_138400383.1">
    <property type="nucleotide sequence ID" value="NZ_JBAFVI010000003.1"/>
</dbReference>
<dbReference type="Pfam" id="PF00903">
    <property type="entry name" value="Glyoxalase"/>
    <property type="match status" value="1"/>
</dbReference>
<evidence type="ECO:0000313" key="3">
    <source>
        <dbReference type="Proteomes" id="UP000305131"/>
    </source>
</evidence>